<accession>A0A1G5XWX7</accession>
<dbReference type="STRING" id="279824.SAMN03080617_02007"/>
<keyword evidence="2" id="KW-1185">Reference proteome</keyword>
<protein>
    <submittedName>
        <fullName evidence="1">DNA-binding ferritin-like protein (Oxidative damage protectant)</fullName>
    </submittedName>
</protein>
<evidence type="ECO:0000313" key="1">
    <source>
        <dbReference type="EMBL" id="SDA74135.1"/>
    </source>
</evidence>
<reference evidence="2" key="1">
    <citation type="submission" date="2016-10" db="EMBL/GenBank/DDBJ databases">
        <authorList>
            <person name="Varghese N."/>
            <person name="Submissions S."/>
        </authorList>
    </citation>
    <scope>NUCLEOTIDE SEQUENCE [LARGE SCALE GENOMIC DNA]</scope>
    <source>
        <strain evidence="2">DSM 22703</strain>
    </source>
</reference>
<dbReference type="OrthoDB" id="9797023at2"/>
<proteinExistence type="predicted"/>
<name>A0A1G5XWX7_9BACT</name>
<dbReference type="EMBL" id="FMXE01000012">
    <property type="protein sequence ID" value="SDA74135.1"/>
    <property type="molecule type" value="Genomic_DNA"/>
</dbReference>
<keyword evidence="1" id="KW-0238">DNA-binding</keyword>
<sequence>MNNSTKLSLELIPASEKNRERLDSPTFSVLLIDFKNFQKEVSQFYSIYQGPDYFDFLKRLSELRFQVNSIVEELEIHFNDLNKIPYRSLNNPFEFTPEKGNVMVSTDAERISNVVAGLGNLIQSSRKAALEAFREENFMIESMLSGFAKEMERSKWIFYMYSKY</sequence>
<dbReference type="RefSeq" id="WP_092729810.1">
    <property type="nucleotide sequence ID" value="NZ_FMXE01000012.1"/>
</dbReference>
<gene>
    <name evidence="1" type="ORF">SAMN03080617_02007</name>
</gene>
<dbReference type="SUPFAM" id="SSF47240">
    <property type="entry name" value="Ferritin-like"/>
    <property type="match status" value="1"/>
</dbReference>
<dbReference type="Proteomes" id="UP000198756">
    <property type="component" value="Unassembled WGS sequence"/>
</dbReference>
<dbReference type="AlphaFoldDB" id="A0A1G5XWX7"/>
<evidence type="ECO:0000313" key="2">
    <source>
        <dbReference type="Proteomes" id="UP000198756"/>
    </source>
</evidence>
<organism evidence="1 2">
    <name type="scientific">Algoriphagus alkaliphilus</name>
    <dbReference type="NCBI Taxonomy" id="279824"/>
    <lineage>
        <taxon>Bacteria</taxon>
        <taxon>Pseudomonadati</taxon>
        <taxon>Bacteroidota</taxon>
        <taxon>Cytophagia</taxon>
        <taxon>Cytophagales</taxon>
        <taxon>Cyclobacteriaceae</taxon>
        <taxon>Algoriphagus</taxon>
    </lineage>
</organism>
<dbReference type="InterPro" id="IPR009078">
    <property type="entry name" value="Ferritin-like_SF"/>
</dbReference>
<dbReference type="GO" id="GO:0003677">
    <property type="term" value="F:DNA binding"/>
    <property type="evidence" value="ECO:0007669"/>
    <property type="project" value="UniProtKB-KW"/>
</dbReference>